<evidence type="ECO:0000313" key="1">
    <source>
        <dbReference type="EMBL" id="TNN83106.1"/>
    </source>
</evidence>
<gene>
    <name evidence="1" type="ORF">EYF80_006713</name>
</gene>
<dbReference type="Proteomes" id="UP000314294">
    <property type="component" value="Unassembled WGS sequence"/>
</dbReference>
<dbReference type="EMBL" id="SRLO01000035">
    <property type="protein sequence ID" value="TNN83106.1"/>
    <property type="molecule type" value="Genomic_DNA"/>
</dbReference>
<proteinExistence type="predicted"/>
<sequence>MALGFLEAGFDLRSVPSTAALLVPTRLLGAGMLLLVVPLRLLLLVPIFRSTGAYRRWSRPEREAGVGNDSAEIGEPRLKLLPKYPLSCSLLVGRRAWHTASGLPNCTGGFSSLGTGTSAALKSGDVAKRSGLDDTNICGEGNPLGILASHSGKALRGGGRSLEYPESSTNQMNPESQWIGLQIDLLTGLTDNLAHGDACWAESVLQTKKAAAEAGGRLNAEDSQGEVKPHYPEHCPLVSLLASHELPLSNINPVTQGAVGQFEVKQ</sequence>
<reference evidence="1 2" key="1">
    <citation type="submission" date="2019-03" db="EMBL/GenBank/DDBJ databases">
        <title>First draft genome of Liparis tanakae, snailfish: a comprehensive survey of snailfish specific genes.</title>
        <authorList>
            <person name="Kim W."/>
            <person name="Song I."/>
            <person name="Jeong J.-H."/>
            <person name="Kim D."/>
            <person name="Kim S."/>
            <person name="Ryu S."/>
            <person name="Song J.Y."/>
            <person name="Lee S.K."/>
        </authorList>
    </citation>
    <scope>NUCLEOTIDE SEQUENCE [LARGE SCALE GENOMIC DNA]</scope>
    <source>
        <tissue evidence="1">Muscle</tissue>
    </source>
</reference>
<dbReference type="AlphaFoldDB" id="A0A4Z2IYZ5"/>
<accession>A0A4Z2IYZ5</accession>
<organism evidence="1 2">
    <name type="scientific">Liparis tanakae</name>
    <name type="common">Tanaka's snailfish</name>
    <dbReference type="NCBI Taxonomy" id="230148"/>
    <lineage>
        <taxon>Eukaryota</taxon>
        <taxon>Metazoa</taxon>
        <taxon>Chordata</taxon>
        <taxon>Craniata</taxon>
        <taxon>Vertebrata</taxon>
        <taxon>Euteleostomi</taxon>
        <taxon>Actinopterygii</taxon>
        <taxon>Neopterygii</taxon>
        <taxon>Teleostei</taxon>
        <taxon>Neoteleostei</taxon>
        <taxon>Acanthomorphata</taxon>
        <taxon>Eupercaria</taxon>
        <taxon>Perciformes</taxon>
        <taxon>Cottioidei</taxon>
        <taxon>Cottales</taxon>
        <taxon>Liparidae</taxon>
        <taxon>Liparis</taxon>
    </lineage>
</organism>
<evidence type="ECO:0000313" key="2">
    <source>
        <dbReference type="Proteomes" id="UP000314294"/>
    </source>
</evidence>
<protein>
    <submittedName>
        <fullName evidence="1">Uncharacterized protein</fullName>
    </submittedName>
</protein>
<comment type="caution">
    <text evidence="1">The sequence shown here is derived from an EMBL/GenBank/DDBJ whole genome shotgun (WGS) entry which is preliminary data.</text>
</comment>
<keyword evidence="2" id="KW-1185">Reference proteome</keyword>
<name>A0A4Z2IYZ5_9TELE</name>